<dbReference type="InterPro" id="IPR012340">
    <property type="entry name" value="NA-bd_OB-fold"/>
</dbReference>
<dbReference type="RefSeq" id="WP_148907950.1">
    <property type="nucleotide sequence ID" value="NZ_VNHX01000005.1"/>
</dbReference>
<gene>
    <name evidence="2" type="ORF">BC792_10544</name>
</gene>
<reference evidence="2 3" key="1">
    <citation type="submission" date="2019-07" db="EMBL/GenBank/DDBJ databases">
        <title>Genomic Encyclopedia of Archaeal and Bacterial Type Strains, Phase II (KMG-II): from individual species to whole genera.</title>
        <authorList>
            <person name="Goeker M."/>
        </authorList>
    </citation>
    <scope>NUCLEOTIDE SEQUENCE [LARGE SCALE GENOMIC DNA]</scope>
    <source>
        <strain evidence="2 3">DSM 18850</strain>
    </source>
</reference>
<dbReference type="Gene3D" id="2.40.50.140">
    <property type="entry name" value="Nucleic acid-binding proteins"/>
    <property type="match status" value="1"/>
</dbReference>
<comment type="caution">
    <text evidence="2">The sequence shown here is derived from an EMBL/GenBank/DDBJ whole genome shotgun (WGS) entry which is preliminary data.</text>
</comment>
<dbReference type="Proteomes" id="UP000325105">
    <property type="component" value="Unassembled WGS sequence"/>
</dbReference>
<keyword evidence="2" id="KW-0238">DNA-binding</keyword>
<dbReference type="EMBL" id="VNHX01000005">
    <property type="protein sequence ID" value="TYP96553.1"/>
    <property type="molecule type" value="Genomic_DNA"/>
</dbReference>
<accession>A0A5S5DKS9</accession>
<feature type="region of interest" description="Disordered" evidence="1">
    <location>
        <begin position="13"/>
        <end position="37"/>
    </location>
</feature>
<evidence type="ECO:0000256" key="1">
    <source>
        <dbReference type="SAM" id="MobiDB-lite"/>
    </source>
</evidence>
<feature type="compositionally biased region" description="Basic and acidic residues" evidence="1">
    <location>
        <begin position="20"/>
        <end position="37"/>
    </location>
</feature>
<organism evidence="2 3">
    <name type="scientific">Sphingobacterium allocomposti</name>
    <dbReference type="NCBI Taxonomy" id="415956"/>
    <lineage>
        <taxon>Bacteria</taxon>
        <taxon>Pseudomonadati</taxon>
        <taxon>Bacteroidota</taxon>
        <taxon>Sphingobacteriia</taxon>
        <taxon>Sphingobacteriales</taxon>
        <taxon>Sphingobacteriaceae</taxon>
        <taxon>Sphingobacterium</taxon>
    </lineage>
</organism>
<keyword evidence="3" id="KW-1185">Reference proteome</keyword>
<name>A0A5S5DKS9_9SPHI</name>
<protein>
    <submittedName>
        <fullName evidence="2">Putative cold-shock DNA-binding protein</fullName>
    </submittedName>
</protein>
<dbReference type="AlphaFoldDB" id="A0A5S5DKS9"/>
<dbReference type="SUPFAM" id="SSF50249">
    <property type="entry name" value="Nucleic acid-binding proteins"/>
    <property type="match status" value="1"/>
</dbReference>
<evidence type="ECO:0000313" key="2">
    <source>
        <dbReference type="EMBL" id="TYP96553.1"/>
    </source>
</evidence>
<evidence type="ECO:0000313" key="3">
    <source>
        <dbReference type="Proteomes" id="UP000325105"/>
    </source>
</evidence>
<dbReference type="OrthoDB" id="1493235at2"/>
<dbReference type="GO" id="GO:0003677">
    <property type="term" value="F:DNA binding"/>
    <property type="evidence" value="ECO:0007669"/>
    <property type="project" value="UniProtKB-KW"/>
</dbReference>
<sequence>MATNQLTFKKKELAKKKLQKKQDKLERRSLKKSNNDKGKTLEEMYAYVDEFGNITTVPPDQREKPTEEEIQRRLNPVSVDEYSFGKVSYYNAQGHYGFIRDNLTKQTVYFNDRLVGKTLQIDQKVKFKFVRSKQGNQVTEVELI</sequence>
<proteinExistence type="predicted"/>